<dbReference type="AlphaFoldDB" id="A0A0V0S0S1"/>
<protein>
    <submittedName>
        <fullName evidence="1">Uncharacterized protein</fullName>
    </submittedName>
</protein>
<accession>A0A0V0S0S1</accession>
<gene>
    <name evidence="1" type="ORF">T07_14872</name>
</gene>
<proteinExistence type="predicted"/>
<reference evidence="1 2" key="1">
    <citation type="submission" date="2015-01" db="EMBL/GenBank/DDBJ databases">
        <title>Evolution of Trichinella species and genotypes.</title>
        <authorList>
            <person name="Korhonen P.K."/>
            <person name="Edoardo P."/>
            <person name="Giuseppe L.R."/>
            <person name="Gasser R.B."/>
        </authorList>
    </citation>
    <scope>NUCLEOTIDE SEQUENCE [LARGE SCALE GENOMIC DNA]</scope>
    <source>
        <strain evidence="1">ISS37</strain>
    </source>
</reference>
<dbReference type="Proteomes" id="UP000054630">
    <property type="component" value="Unassembled WGS sequence"/>
</dbReference>
<sequence>MRLLAWSNCWCRVQTVKILSCWHQQLFTLHVFKLPVVYCLTVRKDLPKYNRIFEVLHSKAEKLGAAVPTPGCNVPSSTFAKLCLDRSAGLA</sequence>
<evidence type="ECO:0000313" key="1">
    <source>
        <dbReference type="EMBL" id="KRX20058.1"/>
    </source>
</evidence>
<dbReference type="EMBL" id="JYDL01000053">
    <property type="protein sequence ID" value="KRX20058.1"/>
    <property type="molecule type" value="Genomic_DNA"/>
</dbReference>
<evidence type="ECO:0000313" key="2">
    <source>
        <dbReference type="Proteomes" id="UP000054630"/>
    </source>
</evidence>
<name>A0A0V0S0S1_9BILA</name>
<organism evidence="1 2">
    <name type="scientific">Trichinella nelsoni</name>
    <dbReference type="NCBI Taxonomy" id="6336"/>
    <lineage>
        <taxon>Eukaryota</taxon>
        <taxon>Metazoa</taxon>
        <taxon>Ecdysozoa</taxon>
        <taxon>Nematoda</taxon>
        <taxon>Enoplea</taxon>
        <taxon>Dorylaimia</taxon>
        <taxon>Trichinellida</taxon>
        <taxon>Trichinellidae</taxon>
        <taxon>Trichinella</taxon>
    </lineage>
</organism>
<comment type="caution">
    <text evidence="1">The sequence shown here is derived from an EMBL/GenBank/DDBJ whole genome shotgun (WGS) entry which is preliminary data.</text>
</comment>
<dbReference type="OrthoDB" id="5917189at2759"/>
<keyword evidence="2" id="KW-1185">Reference proteome</keyword>